<reference evidence="3" key="1">
    <citation type="submission" date="2025-08" db="UniProtKB">
        <authorList>
            <consortium name="RefSeq"/>
        </authorList>
    </citation>
    <scope>IDENTIFICATION</scope>
</reference>
<organism evidence="2 3">
    <name type="scientific">Galendromus occidentalis</name>
    <name type="common">western predatory mite</name>
    <dbReference type="NCBI Taxonomy" id="34638"/>
    <lineage>
        <taxon>Eukaryota</taxon>
        <taxon>Metazoa</taxon>
        <taxon>Ecdysozoa</taxon>
        <taxon>Arthropoda</taxon>
        <taxon>Chelicerata</taxon>
        <taxon>Arachnida</taxon>
        <taxon>Acari</taxon>
        <taxon>Parasitiformes</taxon>
        <taxon>Mesostigmata</taxon>
        <taxon>Gamasina</taxon>
        <taxon>Phytoseioidea</taxon>
        <taxon>Phytoseiidae</taxon>
        <taxon>Typhlodrominae</taxon>
        <taxon>Galendromus</taxon>
    </lineage>
</organism>
<feature type="compositionally biased region" description="Gly residues" evidence="1">
    <location>
        <begin position="778"/>
        <end position="789"/>
    </location>
</feature>
<accession>A0AAJ6W0V6</accession>
<dbReference type="SUPFAM" id="SSF57667">
    <property type="entry name" value="beta-beta-alpha zinc fingers"/>
    <property type="match status" value="1"/>
</dbReference>
<evidence type="ECO:0000256" key="1">
    <source>
        <dbReference type="SAM" id="MobiDB-lite"/>
    </source>
</evidence>
<dbReference type="RefSeq" id="XP_003748391.1">
    <property type="nucleotide sequence ID" value="XM_003748343.1"/>
</dbReference>
<feature type="region of interest" description="Disordered" evidence="1">
    <location>
        <begin position="586"/>
        <end position="642"/>
    </location>
</feature>
<dbReference type="Proteomes" id="UP000694867">
    <property type="component" value="Unplaced"/>
</dbReference>
<proteinExistence type="predicted"/>
<dbReference type="Gene3D" id="3.30.160.60">
    <property type="entry name" value="Classic Zinc Finger"/>
    <property type="match status" value="1"/>
</dbReference>
<evidence type="ECO:0000313" key="3">
    <source>
        <dbReference type="RefSeq" id="XP_003748391.1"/>
    </source>
</evidence>
<protein>
    <submittedName>
        <fullName evidence="3">Auxin response factor 7</fullName>
    </submittedName>
</protein>
<evidence type="ECO:0000313" key="2">
    <source>
        <dbReference type="Proteomes" id="UP000694867"/>
    </source>
</evidence>
<feature type="compositionally biased region" description="Polar residues" evidence="1">
    <location>
        <begin position="744"/>
        <end position="774"/>
    </location>
</feature>
<feature type="compositionally biased region" description="Low complexity" evidence="1">
    <location>
        <begin position="625"/>
        <end position="641"/>
    </location>
</feature>
<feature type="region of interest" description="Disordered" evidence="1">
    <location>
        <begin position="284"/>
        <end position="303"/>
    </location>
</feature>
<dbReference type="AlphaFoldDB" id="A0AAJ6W0V6"/>
<sequence>MSSIHPLLINPANSLADNVDAQFGVIPEAEGTSEIHVPMPQARERTPQRRIKPRNIRTALKKLWLDEMLLTKQILCPVPGCTMVFSTLQGIQNHYQFCTGLNESGIVRCEFCGEQFLSQSLALEIHMAEEHRSERLMSMSKTDEQVVVKSESVSKVKKFRDPPEILAIPPTPPPDVVIESRRRNVAYSRNQEELIDCEELEGVVRFPLRNLPKGEQEDPLQLPAVMMNLDINLKPKPFSFDDLDENSMMDDTLLSGPLKIKSEPIDSAEDDPQYISNMIKKMPEPDLKTVPPVRKRPRPPQGPDVRFVQVIMRSNPAEPNAAQSIFRDPQFMDAIVQSSLGQSGQPMKKKKKRKQNQQQPVYVVAINEAQEQPIPSHQVVVPNPRPFPCPSGPANLMKKPARSRKQVFPPNPPMGLVQVSASLDQGQRFLQTHTLSDKPQVRQEVIDSFFNSNPSSSIIGLNQPSTSFVEDSSQLVQNMPQSSHHQLGQAEYHSQDDYQTLQVVNTSDVLNIGEQNCIIVPPEAFNQFDGAQLILQDGQLIVQSQNGESCQVVYENSTFTEQVEHADFANSHIEMNSAMEGAILPEQQQQQQQEPSKQQEEHHQQQQQQLMASVENPATAPANDQEQQQQHQQLVMSQQMQNAASGDASLKVGLHGGNSVQLSVMDVKDPSLDNTKPSDFKDDADTTATQAAEALLTLRPQSRCIPTSPMELSGEQLLKESNCEESHASQEVFQVVPEPRENLSENTSSDNMVATAQVTDMQAATASSGVQDSESFGFSGGGDTGLDRK</sequence>
<keyword evidence="2" id="KW-1185">Reference proteome</keyword>
<feature type="region of interest" description="Disordered" evidence="1">
    <location>
        <begin position="721"/>
        <end position="789"/>
    </location>
</feature>
<name>A0AAJ6W0V6_9ACAR</name>
<dbReference type="InterPro" id="IPR036236">
    <property type="entry name" value="Znf_C2H2_sf"/>
</dbReference>
<feature type="compositionally biased region" description="Low complexity" evidence="1">
    <location>
        <begin position="586"/>
        <end position="596"/>
    </location>
</feature>
<gene>
    <name evidence="3" type="primary">LOC100899441</name>
</gene>
<dbReference type="KEGG" id="goe:100899441"/>
<dbReference type="GeneID" id="100899441"/>